<evidence type="ECO:0000313" key="2">
    <source>
        <dbReference type="EMBL" id="WEK33660.1"/>
    </source>
</evidence>
<sequence length="737" mass="82612">MLKRDQIITLLGALLLLAPAVHAQQVLRKPVVKQAVVAVLADAEVAASAAFGEYCQMLETKEGLGVYAVGAAWKNPEQVRELVRSIRKDYPGLEGLVLIGRIPVPMIRNGQHMTTAFKMDELKYHRNQSSVASDRFYDDLALQFRYIGQDSAQPDWFYYELLESGPQVIRSELYTGRIMSHATGQQRVEEISAFLRKAVAAREQAQPLDQFMAFTGGAYNSESLTSWYQEQLVLQEIMPALFKTNMGYRPLHFSMDPKMKYRLFSELQRPGLDLALLTEHGDIELQYINNSPAGNDATFALQLLRYQARTALRRAVAKGQSPEAAKEALLKKMELPAAWFDGALDNDSLRKADSLVNAETNIVTADLATVSPVARMVIFNACYNGSFHHPENISAAYLFGKGQTLVTHGNTTNVLQDKWTIEHLGLLYRGARAGQWSRLNNTLESSLNGDPTWRFQAAGSGTLNKLLAGPGTVADWEKQLLQNDPVMQSLALRKLFELKGKAISPVLRKYYEETEYRHTRMEALKLLARIGDTQYVAVAGAALFDPYELIRRKSAEWIAKAGHHRFAPLLINALLAHPEDARLSWTAGRALDLLDWDNTLQVLDSLQSTVSWRYDGPQWISQLKEQVQDAQLSARQTLAVILDPNAKEEARIQRIRLLRNMTYHALVPELLPLLADAQAPEAVRINLAEALGWFVLSYQKPAITAACQQVIKQPGTTELLKQEATQTITRLNHWSLP</sequence>
<reference evidence="2" key="1">
    <citation type="submission" date="2023-03" db="EMBL/GenBank/DDBJ databases">
        <title>Andean soil-derived lignocellulolytic bacterial consortium as a source of novel taxa and putative plastic-active enzymes.</title>
        <authorList>
            <person name="Diaz-Garcia L."/>
            <person name="Chuvochina M."/>
            <person name="Feuerriegel G."/>
            <person name="Bunk B."/>
            <person name="Sproer C."/>
            <person name="Streit W.R."/>
            <person name="Rodriguez L.M."/>
            <person name="Overmann J."/>
            <person name="Jimenez D.J."/>
        </authorList>
    </citation>
    <scope>NUCLEOTIDE SEQUENCE</scope>
    <source>
        <strain evidence="2">MAG 7</strain>
    </source>
</reference>
<dbReference type="Proteomes" id="UP001220610">
    <property type="component" value="Chromosome"/>
</dbReference>
<dbReference type="AlphaFoldDB" id="A0AAJ5WSH9"/>
<feature type="chain" id="PRO_5042513289" evidence="1">
    <location>
        <begin position="24"/>
        <end position="737"/>
    </location>
</feature>
<feature type="signal peptide" evidence="1">
    <location>
        <begin position="1"/>
        <end position="23"/>
    </location>
</feature>
<gene>
    <name evidence="2" type="ORF">P0Y53_14300</name>
</gene>
<proteinExistence type="predicted"/>
<protein>
    <submittedName>
        <fullName evidence="2">HEAT repeat domain-containing protein</fullName>
    </submittedName>
</protein>
<name>A0AAJ5WSH9_9BACT</name>
<dbReference type="SUPFAM" id="SSF48371">
    <property type="entry name" value="ARM repeat"/>
    <property type="match status" value="1"/>
</dbReference>
<dbReference type="Gene3D" id="1.25.10.10">
    <property type="entry name" value="Leucine-rich Repeat Variant"/>
    <property type="match status" value="1"/>
</dbReference>
<dbReference type="InterPro" id="IPR011989">
    <property type="entry name" value="ARM-like"/>
</dbReference>
<evidence type="ECO:0000256" key="1">
    <source>
        <dbReference type="SAM" id="SignalP"/>
    </source>
</evidence>
<evidence type="ECO:0000313" key="3">
    <source>
        <dbReference type="Proteomes" id="UP001220610"/>
    </source>
</evidence>
<dbReference type="InterPro" id="IPR016024">
    <property type="entry name" value="ARM-type_fold"/>
</dbReference>
<keyword evidence="1" id="KW-0732">Signal</keyword>
<accession>A0AAJ5WSH9</accession>
<organism evidence="2 3">
    <name type="scientific">Candidatus Pseudobacter hemicellulosilyticus</name>
    <dbReference type="NCBI Taxonomy" id="3121375"/>
    <lineage>
        <taxon>Bacteria</taxon>
        <taxon>Pseudomonadati</taxon>
        <taxon>Bacteroidota</taxon>
        <taxon>Chitinophagia</taxon>
        <taxon>Chitinophagales</taxon>
        <taxon>Chitinophagaceae</taxon>
        <taxon>Pseudobacter</taxon>
    </lineage>
</organism>
<dbReference type="EMBL" id="CP119311">
    <property type="protein sequence ID" value="WEK33660.1"/>
    <property type="molecule type" value="Genomic_DNA"/>
</dbReference>